<feature type="compositionally biased region" description="Polar residues" evidence="6">
    <location>
        <begin position="74"/>
        <end position="84"/>
    </location>
</feature>
<reference evidence="7 8" key="1">
    <citation type="submission" date="2024-04" db="EMBL/GenBank/DDBJ databases">
        <authorList>
            <person name="Rising A."/>
            <person name="Reimegard J."/>
            <person name="Sonavane S."/>
            <person name="Akerstrom W."/>
            <person name="Nylinder S."/>
            <person name="Hedman E."/>
            <person name="Kallberg Y."/>
        </authorList>
    </citation>
    <scope>NUCLEOTIDE SEQUENCE [LARGE SCALE GENOMIC DNA]</scope>
</reference>
<keyword evidence="3" id="KW-0597">Phosphoprotein</keyword>
<feature type="coiled-coil region" evidence="5">
    <location>
        <begin position="1397"/>
        <end position="1424"/>
    </location>
</feature>
<evidence type="ECO:0000256" key="6">
    <source>
        <dbReference type="SAM" id="MobiDB-lite"/>
    </source>
</evidence>
<evidence type="ECO:0000256" key="3">
    <source>
        <dbReference type="ARBA" id="ARBA00022553"/>
    </source>
</evidence>
<sequence length="1425" mass="163322">MAAFQFSVQQLNFQSDEASLNSSLDSLSSVVDPNVDFITKNENHLDEKEIKDEWKSYSSLSTKENLIMEDKLNPPSTSNKTPDLTTDKELSNTKDLQSSYPTIPLAVAHYINQNNPDICHEVEKYFSSDAFQVSHDLSNKHHMEENLSPTSPLHSMSIASEALALQHSVIGNFGVKPVSADIVAQVVANTKLRLQQGDIKVSDVETISKSPILENDGGHASKNSESTAKPELIRYPPEAISSTVEKHSWFSSTSSDINNELSYKNQKRTSDKHSNVLSKSSSQSSLNSLGHKKSHRSNETDLPKVHSSKKANKHSKYNSTNVHSDYEFYPESSVDYETESSVSEKFEVESLCSEAFETESNFSEISGFDDDLLNFRRYSDNSEDMSKTNFKRSSNRITSKKLNSLEVKDSAVKSTSNKATETDDSYNFQLLREKATLEGRLESVMQEQNDLIKEKEHYFSLATAYEAQLKSLQNQIGAITAEKKNAIMMCDVQTKEHKNWDNIIKEYRSIIEAKNAEIKALKDDISESEQATTRAKINCEELKVDLESKDGAITGLKKKITELHVEVQILLQGKIQLENEVKNVRLEMDTLQKSKEWFQEQLHSAQESRNKLHQQLISVQSNESFLSNNLEKVLAERNQLKQELILTQQRAVAEKEVLMKQLETIEADMKERESLFDDIQKDKGSAEAVLVERIRKLEEEKSQLTNLSFTLSNQEHELKMLKSECEEKSKHIQTLVKEKAELNKHLAVLQKSSSDKDLSVQQLMQQMKDLNTKLNHSESDLARAEDLISTLKAERTAADVALASANEEKRIVHESLKTVSENLNKFQSNFKHMKAELISQTSLAEQLLKEKTILEETVRKNEESLLLLRQEFEQQSLSENQNRNVMYDDLRKKKSDVENVLNVYSKDLINYQQTVENLSKQRTELDKERNNLKQLLKEKDAKIKLLVEENQESIKKLKELEDKIKSSYFSDKTDSIVCADGNLKEQMMDMHTHMEDQKQMLISKSKAFLCKKLKDKIKECKMLRTELDARRNKDSLSQNYLEENYSDKIQSNDSLVNGENKLADLEAQLNEQKKLLEEKFLQLKKSEDTIIELEKEKGKAIGFSDKCNMLKQRLAEMETKLSEKDAHAVQLTCLVDKFKGQLADLDTNSKLQVSSLETDLNKEKTLIKSLRQQIFHEKRANSHLQRDLVSLKSALEQVNQIADSKKQEIITLQNELSLKVQAELKHRTEIEYFQTEIRQQHNIVEKLNKELEEVKARDPALAEQIKAISWRLKEKTNEVVALQEKINLIEERHQGDVEGLKKNMQETEFLLEKLKKELDDTRKEKFNYQSKVIELRKALKSKLAELESKGILRVENKASSDGPIIHLNIPDPEVSFDEAYVNDLLQKSMHLSESRPLSNLQECLNSLKEEMNQLQKKIIDNSEAT</sequence>
<feature type="coiled-coil region" evidence="5">
    <location>
        <begin position="1153"/>
        <end position="1331"/>
    </location>
</feature>
<feature type="compositionally biased region" description="Basic residues" evidence="6">
    <location>
        <begin position="306"/>
        <end position="316"/>
    </location>
</feature>
<feature type="region of interest" description="Disordered" evidence="6">
    <location>
        <begin position="264"/>
        <end position="319"/>
    </location>
</feature>
<protein>
    <recommendedName>
        <fullName evidence="9">Golgin subfamily A member 3</fullName>
    </recommendedName>
</protein>
<dbReference type="Proteomes" id="UP001497382">
    <property type="component" value="Unassembled WGS sequence"/>
</dbReference>
<organism evidence="7 8">
    <name type="scientific">Larinioides sclopetarius</name>
    <dbReference type="NCBI Taxonomy" id="280406"/>
    <lineage>
        <taxon>Eukaryota</taxon>
        <taxon>Metazoa</taxon>
        <taxon>Ecdysozoa</taxon>
        <taxon>Arthropoda</taxon>
        <taxon>Chelicerata</taxon>
        <taxon>Arachnida</taxon>
        <taxon>Araneae</taxon>
        <taxon>Araneomorphae</taxon>
        <taxon>Entelegynae</taxon>
        <taxon>Araneoidea</taxon>
        <taxon>Araneidae</taxon>
        <taxon>Larinioides</taxon>
    </lineage>
</organism>
<dbReference type="PANTHER" id="PTHR18902:SF31">
    <property type="entry name" value="PERICENTRIN_AKAP-450 CENTROSOMAL TARGETING DOMAIN-CONTAINING PROTEIN"/>
    <property type="match status" value="1"/>
</dbReference>
<accession>A0AAV1ZSE2</accession>
<feature type="coiled-coil region" evidence="5">
    <location>
        <begin position="901"/>
        <end position="963"/>
    </location>
</feature>
<feature type="compositionally biased region" description="Low complexity" evidence="6">
    <location>
        <begin position="275"/>
        <end position="289"/>
    </location>
</feature>
<evidence type="ECO:0008006" key="9">
    <source>
        <dbReference type="Google" id="ProtNLM"/>
    </source>
</evidence>
<feature type="coiled-coil region" evidence="5">
    <location>
        <begin position="623"/>
        <end position="864"/>
    </location>
</feature>
<evidence type="ECO:0000313" key="7">
    <source>
        <dbReference type="EMBL" id="CAL1274550.1"/>
    </source>
</evidence>
<dbReference type="EMBL" id="CAXIEN010000078">
    <property type="protein sequence ID" value="CAL1274550.1"/>
    <property type="molecule type" value="Genomic_DNA"/>
</dbReference>
<dbReference type="InterPro" id="IPR051841">
    <property type="entry name" value="MT-Golgi_org_protein"/>
</dbReference>
<comment type="caution">
    <text evidence="7">The sequence shown here is derived from an EMBL/GenBank/DDBJ whole genome shotgun (WGS) entry which is preliminary data.</text>
</comment>
<keyword evidence="8" id="KW-1185">Reference proteome</keyword>
<feature type="coiled-coil region" evidence="5">
    <location>
        <begin position="434"/>
        <end position="531"/>
    </location>
</feature>
<keyword evidence="2" id="KW-0963">Cytoplasm</keyword>
<feature type="region of interest" description="Disordered" evidence="6">
    <location>
        <begin position="67"/>
        <end position="95"/>
    </location>
</feature>
<evidence type="ECO:0000256" key="4">
    <source>
        <dbReference type="ARBA" id="ARBA00023054"/>
    </source>
</evidence>
<evidence type="ECO:0000313" key="8">
    <source>
        <dbReference type="Proteomes" id="UP001497382"/>
    </source>
</evidence>
<dbReference type="PANTHER" id="PTHR18902">
    <property type="entry name" value="NUCLEAR MITOTIC APPARATUS PROTEIN 1-RELATED"/>
    <property type="match status" value="1"/>
</dbReference>
<name>A0AAV1ZSE2_9ARAC</name>
<proteinExistence type="predicted"/>
<comment type="subcellular location">
    <subcellularLocation>
        <location evidence="1">Cytoplasm</location>
    </subcellularLocation>
</comment>
<evidence type="ECO:0000256" key="5">
    <source>
        <dbReference type="SAM" id="Coils"/>
    </source>
</evidence>
<evidence type="ECO:0000256" key="2">
    <source>
        <dbReference type="ARBA" id="ARBA00022490"/>
    </source>
</evidence>
<feature type="region of interest" description="Disordered" evidence="6">
    <location>
        <begin position="210"/>
        <end position="232"/>
    </location>
</feature>
<dbReference type="GO" id="GO:0005737">
    <property type="term" value="C:cytoplasm"/>
    <property type="evidence" value="ECO:0007669"/>
    <property type="project" value="UniProtKB-SubCell"/>
</dbReference>
<keyword evidence="4 5" id="KW-0175">Coiled coil</keyword>
<feature type="coiled-coil region" evidence="5">
    <location>
        <begin position="1055"/>
        <end position="1127"/>
    </location>
</feature>
<evidence type="ECO:0000256" key="1">
    <source>
        <dbReference type="ARBA" id="ARBA00004496"/>
    </source>
</evidence>
<gene>
    <name evidence="7" type="ORF">LARSCL_LOCUS7528</name>
</gene>